<evidence type="ECO:0000313" key="1">
    <source>
        <dbReference type="EMBL" id="HIW13467.1"/>
    </source>
</evidence>
<dbReference type="PANTHER" id="PTHR32479">
    <property type="entry name" value="GLYCOLATE OXIDASE IRON-SULFUR SUBUNIT"/>
    <property type="match status" value="1"/>
</dbReference>
<dbReference type="AlphaFoldDB" id="A0A9D1QJT0"/>
<name>A0A9D1QJT0_9STAP</name>
<organism evidence="1 2">
    <name type="scientific">Candidatus Salinicoccus stercoripullorum</name>
    <dbReference type="NCBI Taxonomy" id="2838756"/>
    <lineage>
        <taxon>Bacteria</taxon>
        <taxon>Bacillati</taxon>
        <taxon>Bacillota</taxon>
        <taxon>Bacilli</taxon>
        <taxon>Bacillales</taxon>
        <taxon>Staphylococcaceae</taxon>
        <taxon>Salinicoccus</taxon>
    </lineage>
</organism>
<dbReference type="PANTHER" id="PTHR32479:SF17">
    <property type="entry name" value="GLYCOLATE OXIDASE IRON-SULFUR SUBUNIT"/>
    <property type="match status" value="1"/>
</dbReference>
<accession>A0A9D1QJT0</accession>
<dbReference type="Proteomes" id="UP000823989">
    <property type="component" value="Unassembled WGS sequence"/>
</dbReference>
<dbReference type="EMBL" id="DXHR01000034">
    <property type="protein sequence ID" value="HIW13467.1"/>
    <property type="molecule type" value="Genomic_DNA"/>
</dbReference>
<gene>
    <name evidence="1" type="ORF">H9891_09985</name>
</gene>
<reference evidence="1" key="2">
    <citation type="submission" date="2021-04" db="EMBL/GenBank/DDBJ databases">
        <authorList>
            <person name="Gilroy R."/>
        </authorList>
    </citation>
    <scope>NUCLEOTIDE SEQUENCE</scope>
    <source>
        <strain evidence="1">ChiHjej13B12-752</strain>
    </source>
</reference>
<sequence length="223" mass="25282">MGQIISVGLFEDSVAEPTFSEINELVIRIMEAGNVQVTSLGFPEDVNSERDMTGEFDLALELAMENIRVFEEHDFDYIVNTIGGPGTSLKEYDKLFVPGTVWYKRAKHFTERVRDISEIMKMAQLEFKHEVGRTAVYQSPDQLSDMVKVFDEPVKILKQIPGLDYIETKHEESRAKPDLVITSHPVLRTRIRTDLNLDGKNEPIEVKHIVEVVAESCGIASNQ</sequence>
<protein>
    <submittedName>
        <fullName evidence="1">(Fe-S)-binding protein</fullName>
    </submittedName>
</protein>
<comment type="caution">
    <text evidence="1">The sequence shown here is derived from an EMBL/GenBank/DDBJ whole genome shotgun (WGS) entry which is preliminary data.</text>
</comment>
<reference evidence="1" key="1">
    <citation type="journal article" date="2021" name="PeerJ">
        <title>Extensive microbial diversity within the chicken gut microbiome revealed by metagenomics and culture.</title>
        <authorList>
            <person name="Gilroy R."/>
            <person name="Ravi A."/>
            <person name="Getino M."/>
            <person name="Pursley I."/>
            <person name="Horton D.L."/>
            <person name="Alikhan N.F."/>
            <person name="Baker D."/>
            <person name="Gharbi K."/>
            <person name="Hall N."/>
            <person name="Watson M."/>
            <person name="Adriaenssens E.M."/>
            <person name="Foster-Nyarko E."/>
            <person name="Jarju S."/>
            <person name="Secka A."/>
            <person name="Antonio M."/>
            <person name="Oren A."/>
            <person name="Chaudhuri R.R."/>
            <person name="La Ragione R."/>
            <person name="Hildebrand F."/>
            <person name="Pallen M.J."/>
        </authorList>
    </citation>
    <scope>NUCLEOTIDE SEQUENCE</scope>
    <source>
        <strain evidence="1">ChiHjej13B12-752</strain>
    </source>
</reference>
<proteinExistence type="predicted"/>
<evidence type="ECO:0000313" key="2">
    <source>
        <dbReference type="Proteomes" id="UP000823989"/>
    </source>
</evidence>